<dbReference type="GO" id="GO:0046872">
    <property type="term" value="F:metal ion binding"/>
    <property type="evidence" value="ECO:0007669"/>
    <property type="project" value="UniProtKB-KW"/>
</dbReference>
<protein>
    <submittedName>
        <fullName evidence="6">Glyoxylase-like metal-dependent hydrolase (Beta-lactamase superfamily II)</fullName>
    </submittedName>
</protein>
<sequence length="305" mass="33565">MLNVASREQVRIGDTTVTYLPDGEVRLHPTEVFPESAPDGWARHAAYLDEDGRLPVSVGSFLVRTQSYAALIDLGLGEVDFEVPGFASFRGGRLLKSLAEEGIGADDIDVVLFTHLHHDHVGWTTNVAPSPGMATRSVDGLTFARATHYVRREEWDHWSGVEDVVGPHLEAVQRPLAERIRFVDDPGFDLPGLEILPTAGHTPGHSSVIVSDSRSNRRLVILGDVMHTQAQVSDPDWNFRFDVDPDRSRSTRREVLRRFAGGNDIIAGGHFAGSVFGRIGTPAMIHRWATWNPSSERPVLETAGV</sequence>
<dbReference type="InterPro" id="IPR051013">
    <property type="entry name" value="MBL_superfamily_lactonases"/>
</dbReference>
<dbReference type="EMBL" id="SODP01000001">
    <property type="protein sequence ID" value="TDW77928.1"/>
    <property type="molecule type" value="Genomic_DNA"/>
</dbReference>
<name>A0A4R8CP57_9ACTN</name>
<dbReference type="PANTHER" id="PTHR42978:SF6">
    <property type="entry name" value="QUORUM-QUENCHING LACTONASE YTNP-RELATED"/>
    <property type="match status" value="1"/>
</dbReference>
<comment type="caution">
    <text evidence="6">The sequence shown here is derived from an EMBL/GenBank/DDBJ whole genome shotgun (WGS) entry which is preliminary data.</text>
</comment>
<dbReference type="Gene3D" id="3.60.15.10">
    <property type="entry name" value="Ribonuclease Z/Hydroxyacylglutathione hydrolase-like"/>
    <property type="match status" value="1"/>
</dbReference>
<feature type="domain" description="Metallo-beta-lactamase" evidence="5">
    <location>
        <begin position="57"/>
        <end position="270"/>
    </location>
</feature>
<dbReference type="InterPro" id="IPR001279">
    <property type="entry name" value="Metallo-B-lactamas"/>
</dbReference>
<evidence type="ECO:0000256" key="4">
    <source>
        <dbReference type="ARBA" id="ARBA00022833"/>
    </source>
</evidence>
<evidence type="ECO:0000256" key="3">
    <source>
        <dbReference type="ARBA" id="ARBA00022801"/>
    </source>
</evidence>
<keyword evidence="7" id="KW-1185">Reference proteome</keyword>
<dbReference type="CDD" id="cd16277">
    <property type="entry name" value="metallo-hydrolase-like_MBL-fold"/>
    <property type="match status" value="1"/>
</dbReference>
<dbReference type="OrthoDB" id="5177904at2"/>
<accession>A0A4R8CP57</accession>
<dbReference type="GO" id="GO:0016787">
    <property type="term" value="F:hydrolase activity"/>
    <property type="evidence" value="ECO:0007669"/>
    <property type="project" value="UniProtKB-KW"/>
</dbReference>
<gene>
    <name evidence="6" type="ORF">EV653_3110</name>
</gene>
<evidence type="ECO:0000256" key="2">
    <source>
        <dbReference type="ARBA" id="ARBA00022723"/>
    </source>
</evidence>
<organism evidence="6 7">
    <name type="scientific">Kribbella pratensis</name>
    <dbReference type="NCBI Taxonomy" id="2512112"/>
    <lineage>
        <taxon>Bacteria</taxon>
        <taxon>Bacillati</taxon>
        <taxon>Actinomycetota</taxon>
        <taxon>Actinomycetes</taxon>
        <taxon>Propionibacteriales</taxon>
        <taxon>Kribbellaceae</taxon>
        <taxon>Kribbella</taxon>
    </lineage>
</organism>
<dbReference type="Proteomes" id="UP000295146">
    <property type="component" value="Unassembled WGS sequence"/>
</dbReference>
<evidence type="ECO:0000313" key="6">
    <source>
        <dbReference type="EMBL" id="TDW77928.1"/>
    </source>
</evidence>
<dbReference type="AlphaFoldDB" id="A0A4R8CP57"/>
<comment type="similarity">
    <text evidence="1">Belongs to the metallo-beta-lactamase superfamily.</text>
</comment>
<keyword evidence="4" id="KW-0862">Zinc</keyword>
<reference evidence="6 7" key="1">
    <citation type="submission" date="2019-03" db="EMBL/GenBank/DDBJ databases">
        <title>Genomic Encyclopedia of Type Strains, Phase III (KMG-III): the genomes of soil and plant-associated and newly described type strains.</title>
        <authorList>
            <person name="Whitman W."/>
        </authorList>
    </citation>
    <scope>NUCLEOTIDE SEQUENCE [LARGE SCALE GENOMIC DNA]</scope>
    <source>
        <strain evidence="6 7">VKM Ac-2573</strain>
    </source>
</reference>
<keyword evidence="2" id="KW-0479">Metal-binding</keyword>
<dbReference type="InterPro" id="IPR036866">
    <property type="entry name" value="RibonucZ/Hydroxyglut_hydro"/>
</dbReference>
<dbReference type="SMART" id="SM00849">
    <property type="entry name" value="Lactamase_B"/>
    <property type="match status" value="1"/>
</dbReference>
<evidence type="ECO:0000256" key="1">
    <source>
        <dbReference type="ARBA" id="ARBA00007749"/>
    </source>
</evidence>
<keyword evidence="3 6" id="KW-0378">Hydrolase</keyword>
<dbReference type="PANTHER" id="PTHR42978">
    <property type="entry name" value="QUORUM-QUENCHING LACTONASE YTNP-RELATED-RELATED"/>
    <property type="match status" value="1"/>
</dbReference>
<dbReference type="RefSeq" id="WP_134103320.1">
    <property type="nucleotide sequence ID" value="NZ_SODP01000001.1"/>
</dbReference>
<evidence type="ECO:0000259" key="5">
    <source>
        <dbReference type="SMART" id="SM00849"/>
    </source>
</evidence>
<evidence type="ECO:0000313" key="7">
    <source>
        <dbReference type="Proteomes" id="UP000295146"/>
    </source>
</evidence>
<dbReference type="SUPFAM" id="SSF56281">
    <property type="entry name" value="Metallo-hydrolase/oxidoreductase"/>
    <property type="match status" value="1"/>
</dbReference>
<proteinExistence type="inferred from homology"/>
<dbReference type="Pfam" id="PF00753">
    <property type="entry name" value="Lactamase_B"/>
    <property type="match status" value="1"/>
</dbReference>